<reference evidence="1" key="2">
    <citation type="submission" date="2022-06" db="UniProtKB">
        <authorList>
            <consortium name="EnsemblMetazoa"/>
        </authorList>
    </citation>
    <scope>IDENTIFICATION</scope>
</reference>
<dbReference type="EnsemblMetazoa" id="OVOC6929.1">
    <property type="protein sequence ID" value="OVOC6929.1"/>
    <property type="gene ID" value="WBGene00243738"/>
</dbReference>
<dbReference type="Proteomes" id="UP000024404">
    <property type="component" value="Unassembled WGS sequence"/>
</dbReference>
<dbReference type="AlphaFoldDB" id="A0A8R1TY60"/>
<keyword evidence="2" id="KW-1185">Reference proteome</keyword>
<name>A0A8R1TY60_ONCVO</name>
<sequence>MNLLKFATRVACPLNTFGGDGNPQMFPREECVPPPNKRPIAPPIVGELLIIQPPCAGDLILPPTLTIIVIGYWEIVSY</sequence>
<evidence type="ECO:0000313" key="1">
    <source>
        <dbReference type="EnsemblMetazoa" id="OVOC6929.1"/>
    </source>
</evidence>
<dbReference type="EMBL" id="CMVM020000181">
    <property type="status" value="NOT_ANNOTATED_CDS"/>
    <property type="molecule type" value="Genomic_DNA"/>
</dbReference>
<organism evidence="1 2">
    <name type="scientific">Onchocerca volvulus</name>
    <dbReference type="NCBI Taxonomy" id="6282"/>
    <lineage>
        <taxon>Eukaryota</taxon>
        <taxon>Metazoa</taxon>
        <taxon>Ecdysozoa</taxon>
        <taxon>Nematoda</taxon>
        <taxon>Chromadorea</taxon>
        <taxon>Rhabditida</taxon>
        <taxon>Spirurina</taxon>
        <taxon>Spiruromorpha</taxon>
        <taxon>Filarioidea</taxon>
        <taxon>Onchocercidae</taxon>
        <taxon>Onchocerca</taxon>
    </lineage>
</organism>
<protein>
    <submittedName>
        <fullName evidence="1">Uncharacterized protein</fullName>
    </submittedName>
</protein>
<accession>A0A8R1TY60</accession>
<evidence type="ECO:0000313" key="2">
    <source>
        <dbReference type="Proteomes" id="UP000024404"/>
    </source>
</evidence>
<proteinExistence type="predicted"/>
<reference evidence="2" key="1">
    <citation type="submission" date="2013-10" db="EMBL/GenBank/DDBJ databases">
        <title>Genome sequencing of Onchocerca volvulus.</title>
        <authorList>
            <person name="Cotton J."/>
            <person name="Tsai J."/>
            <person name="Stanley E."/>
            <person name="Tracey A."/>
            <person name="Holroyd N."/>
            <person name="Lustigman S."/>
            <person name="Berriman M."/>
        </authorList>
    </citation>
    <scope>NUCLEOTIDE SEQUENCE</scope>
</reference>